<proteinExistence type="predicted"/>
<sequence>MVRGCRPKVLPIVPPKAAIPGRISRMDDIDRKILAELQKNGRLSITEVAERIGISLSPCHRRIRALEEDGVISGYRATIAPTAVGLTFSAIVFTTLRESTHATLAAFEAAVLALPEVVSAERLFGEPDYMLHIVTRDLASFQQLYDRHLASLPGVLKMTSTLVMKSLCQNRPLPL</sequence>
<keyword evidence="2" id="KW-0238">DNA-binding</keyword>
<dbReference type="InterPro" id="IPR019885">
    <property type="entry name" value="Tscrpt_reg_HTH_AsnC-type_CS"/>
</dbReference>
<evidence type="ECO:0000256" key="3">
    <source>
        <dbReference type="ARBA" id="ARBA00023163"/>
    </source>
</evidence>
<evidence type="ECO:0000313" key="5">
    <source>
        <dbReference type="EMBL" id="VVD60745.1"/>
    </source>
</evidence>
<dbReference type="PROSITE" id="PS50956">
    <property type="entry name" value="HTH_ASNC_2"/>
    <property type="match status" value="1"/>
</dbReference>
<dbReference type="FunFam" id="1.10.10.10:FF:000186">
    <property type="entry name" value="AsnC family transcriptional regulator"/>
    <property type="match status" value="1"/>
</dbReference>
<dbReference type="InterPro" id="IPR019888">
    <property type="entry name" value="Tscrpt_reg_AsnC-like"/>
</dbReference>
<reference evidence="5 6" key="1">
    <citation type="submission" date="2019-08" db="EMBL/GenBank/DDBJ databases">
        <authorList>
            <person name="Peeters C."/>
        </authorList>
    </citation>
    <scope>NUCLEOTIDE SEQUENCE [LARGE SCALE GENOMIC DNA]</scope>
    <source>
        <strain evidence="5 6">LMG 31011</strain>
    </source>
</reference>
<dbReference type="InterPro" id="IPR036388">
    <property type="entry name" value="WH-like_DNA-bd_sf"/>
</dbReference>
<dbReference type="PANTHER" id="PTHR30154">
    <property type="entry name" value="LEUCINE-RESPONSIVE REGULATORY PROTEIN"/>
    <property type="match status" value="1"/>
</dbReference>
<feature type="domain" description="HTH asnC-type" evidence="4">
    <location>
        <begin position="26"/>
        <end position="87"/>
    </location>
</feature>
<evidence type="ECO:0000256" key="1">
    <source>
        <dbReference type="ARBA" id="ARBA00023015"/>
    </source>
</evidence>
<name>A0A5E4RC56_9BURK</name>
<dbReference type="Proteomes" id="UP000366819">
    <property type="component" value="Unassembled WGS sequence"/>
</dbReference>
<dbReference type="Gene3D" id="3.30.70.920">
    <property type="match status" value="1"/>
</dbReference>
<evidence type="ECO:0000313" key="6">
    <source>
        <dbReference type="Proteomes" id="UP000366819"/>
    </source>
</evidence>
<dbReference type="GO" id="GO:0006355">
    <property type="term" value="P:regulation of DNA-templated transcription"/>
    <property type="evidence" value="ECO:0007669"/>
    <property type="project" value="UniProtKB-ARBA"/>
</dbReference>
<protein>
    <submittedName>
        <fullName evidence="5">AsnC family transcriptional regulator</fullName>
    </submittedName>
</protein>
<dbReference type="AlphaFoldDB" id="A0A5E4RC56"/>
<dbReference type="CDD" id="cd00090">
    <property type="entry name" value="HTH_ARSR"/>
    <property type="match status" value="1"/>
</dbReference>
<keyword evidence="1" id="KW-0805">Transcription regulation</keyword>
<dbReference type="SUPFAM" id="SSF46785">
    <property type="entry name" value="Winged helix' DNA-binding domain"/>
    <property type="match status" value="1"/>
</dbReference>
<gene>
    <name evidence="5" type="ORF">PAQ31011_00082</name>
</gene>
<keyword evidence="3" id="KW-0804">Transcription</keyword>
<dbReference type="Pfam" id="PF01037">
    <property type="entry name" value="AsnC_trans_reg"/>
    <property type="match status" value="1"/>
</dbReference>
<dbReference type="InterPro" id="IPR036390">
    <property type="entry name" value="WH_DNA-bd_sf"/>
</dbReference>
<dbReference type="InterPro" id="IPR019887">
    <property type="entry name" value="Tscrpt_reg_AsnC/Lrp_C"/>
</dbReference>
<dbReference type="EMBL" id="CABPSN010000001">
    <property type="protein sequence ID" value="VVD60745.1"/>
    <property type="molecule type" value="Genomic_DNA"/>
</dbReference>
<dbReference type="Pfam" id="PF13412">
    <property type="entry name" value="HTH_24"/>
    <property type="match status" value="1"/>
</dbReference>
<dbReference type="PROSITE" id="PS00519">
    <property type="entry name" value="HTH_ASNC_1"/>
    <property type="match status" value="1"/>
</dbReference>
<dbReference type="InterPro" id="IPR011991">
    <property type="entry name" value="ArsR-like_HTH"/>
</dbReference>
<accession>A0A5E4RC56</accession>
<evidence type="ECO:0000256" key="2">
    <source>
        <dbReference type="ARBA" id="ARBA00023125"/>
    </source>
</evidence>
<keyword evidence="6" id="KW-1185">Reference proteome</keyword>
<dbReference type="SMART" id="SM00344">
    <property type="entry name" value="HTH_ASNC"/>
    <property type="match status" value="1"/>
</dbReference>
<dbReference type="SUPFAM" id="SSF54909">
    <property type="entry name" value="Dimeric alpha+beta barrel"/>
    <property type="match status" value="1"/>
</dbReference>
<dbReference type="InterPro" id="IPR011008">
    <property type="entry name" value="Dimeric_a/b-barrel"/>
</dbReference>
<dbReference type="GO" id="GO:0005829">
    <property type="term" value="C:cytosol"/>
    <property type="evidence" value="ECO:0007669"/>
    <property type="project" value="TreeGrafter"/>
</dbReference>
<dbReference type="PANTHER" id="PTHR30154:SF34">
    <property type="entry name" value="TRANSCRIPTIONAL REGULATOR AZLB"/>
    <property type="match status" value="1"/>
</dbReference>
<dbReference type="PRINTS" id="PR00033">
    <property type="entry name" value="HTHASNC"/>
</dbReference>
<organism evidence="5 6">
    <name type="scientific">Pandoraea aquatica</name>
    <dbReference type="NCBI Taxonomy" id="2508290"/>
    <lineage>
        <taxon>Bacteria</taxon>
        <taxon>Pseudomonadati</taxon>
        <taxon>Pseudomonadota</taxon>
        <taxon>Betaproteobacteria</taxon>
        <taxon>Burkholderiales</taxon>
        <taxon>Burkholderiaceae</taxon>
        <taxon>Pandoraea</taxon>
    </lineage>
</organism>
<dbReference type="InterPro" id="IPR000485">
    <property type="entry name" value="AsnC-type_HTH_dom"/>
</dbReference>
<dbReference type="Gene3D" id="1.10.10.10">
    <property type="entry name" value="Winged helix-like DNA-binding domain superfamily/Winged helix DNA-binding domain"/>
    <property type="match status" value="1"/>
</dbReference>
<dbReference type="GO" id="GO:0043565">
    <property type="term" value="F:sequence-specific DNA binding"/>
    <property type="evidence" value="ECO:0007669"/>
    <property type="project" value="InterPro"/>
</dbReference>
<evidence type="ECO:0000259" key="4">
    <source>
        <dbReference type="PROSITE" id="PS50956"/>
    </source>
</evidence>
<dbReference type="GO" id="GO:0043200">
    <property type="term" value="P:response to amino acid"/>
    <property type="evidence" value="ECO:0007669"/>
    <property type="project" value="TreeGrafter"/>
</dbReference>